<dbReference type="Proteomes" id="UP000325315">
    <property type="component" value="Unassembled WGS sequence"/>
</dbReference>
<name>A0A5B6VZ91_9ROSI</name>
<gene>
    <name evidence="1" type="ORF">EPI10_024604</name>
</gene>
<evidence type="ECO:0000313" key="1">
    <source>
        <dbReference type="EMBL" id="KAA3474304.1"/>
    </source>
</evidence>
<dbReference type="EMBL" id="SMMG02000005">
    <property type="protein sequence ID" value="KAA3474304.1"/>
    <property type="molecule type" value="Genomic_DNA"/>
</dbReference>
<organism evidence="1 2">
    <name type="scientific">Gossypium australe</name>
    <dbReference type="NCBI Taxonomy" id="47621"/>
    <lineage>
        <taxon>Eukaryota</taxon>
        <taxon>Viridiplantae</taxon>
        <taxon>Streptophyta</taxon>
        <taxon>Embryophyta</taxon>
        <taxon>Tracheophyta</taxon>
        <taxon>Spermatophyta</taxon>
        <taxon>Magnoliopsida</taxon>
        <taxon>eudicotyledons</taxon>
        <taxon>Gunneridae</taxon>
        <taxon>Pentapetalae</taxon>
        <taxon>rosids</taxon>
        <taxon>malvids</taxon>
        <taxon>Malvales</taxon>
        <taxon>Malvaceae</taxon>
        <taxon>Malvoideae</taxon>
        <taxon>Gossypium</taxon>
    </lineage>
</organism>
<comment type="caution">
    <text evidence="1">The sequence shown here is derived from an EMBL/GenBank/DDBJ whole genome shotgun (WGS) entry which is preliminary data.</text>
</comment>
<reference evidence="1" key="1">
    <citation type="submission" date="2019-08" db="EMBL/GenBank/DDBJ databases">
        <authorList>
            <person name="Liu F."/>
        </authorList>
    </citation>
    <scope>NUCLEOTIDE SEQUENCE [LARGE SCALE GENOMIC DNA]</scope>
    <source>
        <strain evidence="1">PA1801</strain>
        <tissue evidence="1">Leaf</tissue>
    </source>
</reference>
<dbReference type="AlphaFoldDB" id="A0A5B6VZ91"/>
<protein>
    <submittedName>
        <fullName evidence="1">Zinc finger and BTB domain-containing protein 11-like</fullName>
    </submittedName>
</protein>
<sequence>MIDLRAVFVRLSPVDDGGLLANVSLFLRIKQVEDDKTKDFGFNDDGILCYHGDITILREAHARPYAMHPGGNKMYRDIKELYW</sequence>
<proteinExistence type="predicted"/>
<accession>A0A5B6VZ91</accession>
<keyword evidence="2" id="KW-1185">Reference proteome</keyword>
<dbReference type="OrthoDB" id="1736806at2759"/>
<evidence type="ECO:0000313" key="2">
    <source>
        <dbReference type="Proteomes" id="UP000325315"/>
    </source>
</evidence>